<protein>
    <submittedName>
        <fullName evidence="2">Uncharacterized protein</fullName>
    </submittedName>
</protein>
<organism evidence="2 3">
    <name type="scientific">Paraburkholderia terricola</name>
    <dbReference type="NCBI Taxonomy" id="169427"/>
    <lineage>
        <taxon>Bacteria</taxon>
        <taxon>Pseudomonadati</taxon>
        <taxon>Pseudomonadota</taxon>
        <taxon>Betaproteobacteria</taxon>
        <taxon>Burkholderiales</taxon>
        <taxon>Burkholderiaceae</taxon>
        <taxon>Paraburkholderia</taxon>
    </lineage>
</organism>
<evidence type="ECO:0000256" key="1">
    <source>
        <dbReference type="SAM" id="SignalP"/>
    </source>
</evidence>
<feature type="chain" id="PRO_5009922811" evidence="1">
    <location>
        <begin position="40"/>
        <end position="84"/>
    </location>
</feature>
<name>A0A1M6YC77_9BURK</name>
<dbReference type="Proteomes" id="UP000184395">
    <property type="component" value="Unassembled WGS sequence"/>
</dbReference>
<dbReference type="RefSeq" id="WP_143032034.1">
    <property type="nucleotide sequence ID" value="NZ_CADFGY010000003.1"/>
</dbReference>
<gene>
    <name evidence="2" type="ORF">SAMN05192548_10677</name>
</gene>
<dbReference type="AlphaFoldDB" id="A0A1M6YC77"/>
<reference evidence="2 3" key="1">
    <citation type="submission" date="2016-11" db="EMBL/GenBank/DDBJ databases">
        <authorList>
            <person name="Jaros S."/>
            <person name="Januszkiewicz K."/>
            <person name="Wedrychowicz H."/>
        </authorList>
    </citation>
    <scope>NUCLEOTIDE SEQUENCE [LARGE SCALE GENOMIC DNA]</scope>
    <source>
        <strain evidence="2 3">LMG 20594</strain>
    </source>
</reference>
<accession>A0A1M6YC77</accession>
<feature type="signal peptide" evidence="1">
    <location>
        <begin position="1"/>
        <end position="39"/>
    </location>
</feature>
<dbReference type="EMBL" id="FRAB01000067">
    <property type="protein sequence ID" value="SHL15605.1"/>
    <property type="molecule type" value="Genomic_DNA"/>
</dbReference>
<keyword evidence="1" id="KW-0732">Signal</keyword>
<proteinExistence type="predicted"/>
<evidence type="ECO:0000313" key="3">
    <source>
        <dbReference type="Proteomes" id="UP000184395"/>
    </source>
</evidence>
<evidence type="ECO:0000313" key="2">
    <source>
        <dbReference type="EMBL" id="SHL15605.1"/>
    </source>
</evidence>
<sequence>MRANYPLNRLKCAASPVAASALCVAVVALVALGAAGCKAPGSNVTPKTTVDAAPAPPALRAEPAMHPEWKNAAAFKALAVGSRV</sequence>